<dbReference type="InParanoid" id="G8JWM3"/>
<dbReference type="GO" id="GO:0003906">
    <property type="term" value="F:DNA-(apurinic or apyrimidinic site) endonuclease activity"/>
    <property type="evidence" value="ECO:0007669"/>
    <property type="project" value="EnsemblFungi"/>
</dbReference>
<dbReference type="Proteomes" id="UP000006790">
    <property type="component" value="Chromosome 7"/>
</dbReference>
<dbReference type="KEGG" id="erc:Ecym_7413"/>
<dbReference type="GO" id="GO:0006284">
    <property type="term" value="P:base-excision repair"/>
    <property type="evidence" value="ECO:0007669"/>
    <property type="project" value="EnsemblFungi"/>
</dbReference>
<dbReference type="GO" id="GO:0008311">
    <property type="term" value="F:double-stranded DNA 3'-5' DNA exonuclease activity"/>
    <property type="evidence" value="ECO:0007669"/>
    <property type="project" value="EnsemblFungi"/>
</dbReference>
<gene>
    <name evidence="11" type="ordered locus">Ecym_7413</name>
</gene>
<keyword evidence="4" id="KW-0479">Metal-binding</keyword>
<dbReference type="EMBL" id="CP002503">
    <property type="protein sequence ID" value="AET41238.1"/>
    <property type="molecule type" value="Genomic_DNA"/>
</dbReference>
<dbReference type="SMART" id="SM00518">
    <property type="entry name" value="AP2Ec"/>
    <property type="match status" value="1"/>
</dbReference>
<dbReference type="GO" id="GO:0005739">
    <property type="term" value="C:mitochondrion"/>
    <property type="evidence" value="ECO:0007669"/>
    <property type="project" value="EnsemblFungi"/>
</dbReference>
<dbReference type="CDD" id="cd00019">
    <property type="entry name" value="AP2Ec"/>
    <property type="match status" value="1"/>
</dbReference>
<dbReference type="GO" id="GO:0008270">
    <property type="term" value="F:zinc ion binding"/>
    <property type="evidence" value="ECO:0007669"/>
    <property type="project" value="InterPro"/>
</dbReference>
<dbReference type="OMA" id="HPGSHLR"/>
<dbReference type="STRING" id="931890.G8JWM3"/>
<accession>G8JWM3</accession>
<dbReference type="GeneID" id="11469778"/>
<dbReference type="Pfam" id="PF01261">
    <property type="entry name" value="AP_endonuc_2"/>
    <property type="match status" value="1"/>
</dbReference>
<feature type="domain" description="Xylose isomerase-like TIM barrel" evidence="10">
    <location>
        <begin position="30"/>
        <end position="286"/>
    </location>
</feature>
<keyword evidence="7" id="KW-0862">Zinc</keyword>
<evidence type="ECO:0000313" key="11">
    <source>
        <dbReference type="EMBL" id="AET41238.1"/>
    </source>
</evidence>
<feature type="region of interest" description="Disordered" evidence="9">
    <location>
        <begin position="323"/>
        <end position="359"/>
    </location>
</feature>
<dbReference type="OrthoDB" id="7663182at2759"/>
<dbReference type="AlphaFoldDB" id="G8JWM3"/>
<dbReference type="GO" id="GO:0005634">
    <property type="term" value="C:nucleus"/>
    <property type="evidence" value="ECO:0007669"/>
    <property type="project" value="EnsemblFungi"/>
</dbReference>
<dbReference type="HAMAP" id="MF_00152">
    <property type="entry name" value="Nfo"/>
    <property type="match status" value="1"/>
</dbReference>
<dbReference type="RefSeq" id="XP_003648055.1">
    <property type="nucleotide sequence ID" value="XM_003648007.1"/>
</dbReference>
<evidence type="ECO:0000256" key="3">
    <source>
        <dbReference type="ARBA" id="ARBA00021759"/>
    </source>
</evidence>
<sequence>MSFVKSTTSKYKFGAHVSAAGGISNSVSNAFNIGCNSFAMFLKSPRQWNSKPYTKEEIQKFKDNCDKLGYNAKTDILPHGSYFINLANPDHEKAEKAYGAFIDDLQRCEQLGIGLYNFHPGSSLKGDHQRQLDQLAKYINKAIDETSFVKIVLENMAGHGNLIGSNLNDLKTVISLVEKKGRVGVCVDTCHTFAAGYDISDQKSFDSFWKQFDSIVGMKYLSGIHLNDSKAPLAANADRHELLGEGYLGLGVFHTISHTDFLKNIPVILETPQKEDKGYGEEIKLLEWLETLDVDVTKNEEYLLKSEQLHKRGFKSRQEFATKFEKKRAKSSKDSSKKRSAGSDDIISQLANRKLPKRE</sequence>
<dbReference type="InterPro" id="IPR036237">
    <property type="entry name" value="Xyl_isomerase-like_sf"/>
</dbReference>
<dbReference type="PANTHER" id="PTHR21445">
    <property type="entry name" value="ENDONUCLEASE IV ENDODEOXYRIBONUCLEASE IV"/>
    <property type="match status" value="1"/>
</dbReference>
<evidence type="ECO:0000256" key="9">
    <source>
        <dbReference type="SAM" id="MobiDB-lite"/>
    </source>
</evidence>
<dbReference type="Gene3D" id="3.20.20.150">
    <property type="entry name" value="Divalent-metal-dependent TIM barrel enzymes"/>
    <property type="match status" value="1"/>
</dbReference>
<keyword evidence="12" id="KW-1185">Reference proteome</keyword>
<dbReference type="GO" id="GO:0003677">
    <property type="term" value="F:DNA binding"/>
    <property type="evidence" value="ECO:0007669"/>
    <property type="project" value="InterPro"/>
</dbReference>
<dbReference type="InterPro" id="IPR001719">
    <property type="entry name" value="AP_endonuc_2"/>
</dbReference>
<reference evidence="12" key="1">
    <citation type="journal article" date="2012" name="G3 (Bethesda)">
        <title>Pichia sorbitophila, an interspecies yeast hybrid reveals early steps of genome resolution following polyploidization.</title>
        <authorList>
            <person name="Leh Louis V."/>
            <person name="Despons L."/>
            <person name="Friedrich A."/>
            <person name="Martin T."/>
            <person name="Durrens P."/>
            <person name="Casaregola S."/>
            <person name="Neuveglise C."/>
            <person name="Fairhead C."/>
            <person name="Marck C."/>
            <person name="Cruz J.A."/>
            <person name="Straub M.L."/>
            <person name="Kugler V."/>
            <person name="Sacerdot C."/>
            <person name="Uzunov Z."/>
            <person name="Thierry A."/>
            <person name="Weiss S."/>
            <person name="Bleykasten C."/>
            <person name="De Montigny J."/>
            <person name="Jacques N."/>
            <person name="Jung P."/>
            <person name="Lemaire M."/>
            <person name="Mallet S."/>
            <person name="Morel G."/>
            <person name="Richard G.F."/>
            <person name="Sarkar A."/>
            <person name="Savel G."/>
            <person name="Schacherer J."/>
            <person name="Seret M.L."/>
            <person name="Talla E."/>
            <person name="Samson G."/>
            <person name="Jubin C."/>
            <person name="Poulain J."/>
            <person name="Vacherie B."/>
            <person name="Barbe V."/>
            <person name="Pelletier E."/>
            <person name="Sherman D.J."/>
            <person name="Westhof E."/>
            <person name="Weissenbach J."/>
            <person name="Baret P.V."/>
            <person name="Wincker P."/>
            <person name="Gaillardin C."/>
            <person name="Dujon B."/>
            <person name="Souciet J.L."/>
        </authorList>
    </citation>
    <scope>NUCLEOTIDE SEQUENCE [LARGE SCALE GENOMIC DNA]</scope>
    <source>
        <strain evidence="12">CBS 270.75 / DBVPG 7215 / KCTC 17166 / NRRL Y-17582</strain>
    </source>
</reference>
<dbReference type="PROSITE" id="PS00730">
    <property type="entry name" value="AP_NUCLEASE_F2_2"/>
    <property type="match status" value="1"/>
</dbReference>
<evidence type="ECO:0000256" key="2">
    <source>
        <dbReference type="ARBA" id="ARBA00005340"/>
    </source>
</evidence>
<dbReference type="NCBIfam" id="NF002199">
    <property type="entry name" value="PRK01060.1-4"/>
    <property type="match status" value="1"/>
</dbReference>
<dbReference type="FunCoup" id="G8JWM3">
    <property type="interactions" value="54"/>
</dbReference>
<protein>
    <recommendedName>
        <fullName evidence="3">Apurinic-apyrimidinic endonuclease 1</fullName>
    </recommendedName>
</protein>
<evidence type="ECO:0000256" key="4">
    <source>
        <dbReference type="ARBA" id="ARBA00022723"/>
    </source>
</evidence>
<dbReference type="GO" id="GO:0017005">
    <property type="term" value="F:3'-tyrosyl-DNA phosphodiesterase activity"/>
    <property type="evidence" value="ECO:0007669"/>
    <property type="project" value="EnsemblFungi"/>
</dbReference>
<organism evidence="11 12">
    <name type="scientific">Eremothecium cymbalariae (strain CBS 270.75 / DBVPG 7215 / KCTC 17166 / NRRL Y-17582)</name>
    <name type="common">Yeast</name>
    <dbReference type="NCBI Taxonomy" id="931890"/>
    <lineage>
        <taxon>Eukaryota</taxon>
        <taxon>Fungi</taxon>
        <taxon>Dikarya</taxon>
        <taxon>Ascomycota</taxon>
        <taxon>Saccharomycotina</taxon>
        <taxon>Saccharomycetes</taxon>
        <taxon>Saccharomycetales</taxon>
        <taxon>Saccharomycetaceae</taxon>
        <taxon>Eremothecium</taxon>
    </lineage>
</organism>
<dbReference type="PROSITE" id="PS00729">
    <property type="entry name" value="AP_NUCLEASE_F2_1"/>
    <property type="match status" value="1"/>
</dbReference>
<keyword evidence="6" id="KW-0378">Hydrolase</keyword>
<dbReference type="NCBIfam" id="TIGR00587">
    <property type="entry name" value="nfo"/>
    <property type="match status" value="1"/>
</dbReference>
<dbReference type="PANTHER" id="PTHR21445:SF0">
    <property type="entry name" value="APURINIC-APYRIMIDINIC ENDONUCLEASE"/>
    <property type="match status" value="1"/>
</dbReference>
<evidence type="ECO:0000313" key="12">
    <source>
        <dbReference type="Proteomes" id="UP000006790"/>
    </source>
</evidence>
<comment type="similarity">
    <text evidence="2">Belongs to the AP endonuclease 2 family.</text>
</comment>
<dbReference type="FunFam" id="3.20.20.150:FF:000001">
    <property type="entry name" value="Probable endonuclease 4"/>
    <property type="match status" value="1"/>
</dbReference>
<evidence type="ECO:0000256" key="8">
    <source>
        <dbReference type="ARBA" id="ARBA00023204"/>
    </source>
</evidence>
<evidence type="ECO:0000256" key="5">
    <source>
        <dbReference type="ARBA" id="ARBA00022763"/>
    </source>
</evidence>
<evidence type="ECO:0000259" key="10">
    <source>
        <dbReference type="Pfam" id="PF01261"/>
    </source>
</evidence>
<keyword evidence="8" id="KW-0234">DNA repair</keyword>
<dbReference type="PROSITE" id="PS00731">
    <property type="entry name" value="AP_NUCLEASE_F2_3"/>
    <property type="match status" value="1"/>
</dbReference>
<dbReference type="eggNOG" id="KOG3997">
    <property type="taxonomic scope" value="Eukaryota"/>
</dbReference>
<evidence type="ECO:0000256" key="7">
    <source>
        <dbReference type="ARBA" id="ARBA00022833"/>
    </source>
</evidence>
<comment type="cofactor">
    <cofactor evidence="1">
        <name>Zn(2+)</name>
        <dbReference type="ChEBI" id="CHEBI:29105"/>
    </cofactor>
</comment>
<keyword evidence="5" id="KW-0227">DNA damage</keyword>
<evidence type="ECO:0000256" key="6">
    <source>
        <dbReference type="ARBA" id="ARBA00022801"/>
    </source>
</evidence>
<evidence type="ECO:0000256" key="1">
    <source>
        <dbReference type="ARBA" id="ARBA00001947"/>
    </source>
</evidence>
<dbReference type="InterPro" id="IPR018246">
    <property type="entry name" value="AP_endonuc_F2_Zn_BS"/>
</dbReference>
<dbReference type="HOGENOM" id="CLU_025885_1_0_1"/>
<name>G8JWM3_ERECY</name>
<dbReference type="PROSITE" id="PS51432">
    <property type="entry name" value="AP_NUCLEASE_F2_4"/>
    <property type="match status" value="1"/>
</dbReference>
<proteinExistence type="inferred from homology"/>
<dbReference type="InterPro" id="IPR013022">
    <property type="entry name" value="Xyl_isomerase-like_TIM-brl"/>
</dbReference>
<dbReference type="SUPFAM" id="SSF51658">
    <property type="entry name" value="Xylose isomerase-like"/>
    <property type="match status" value="1"/>
</dbReference>